<dbReference type="PANTHER" id="PTHR31216">
    <property type="entry name" value="SERPENTINE RECEPTOR CLASS BETA-1-RELATED-RELATED"/>
    <property type="match status" value="1"/>
</dbReference>
<sequence>MVRIIRTNYIAFIKRYDFFLSNEWIFQEYGNYFYILKYYILLQSADISREEGLDLVEYPLYRIVQVLYALLSLTSLPLLLYVEVKHIFGSTFHRNIKIYEIISSLISKPCDFFPSFYIYAFFHLTSILPFYGMILSLAAMCCERTVATVRSNKYESNGIALSLLLLVVTIVATVADMSYVYEIRDFNAKMWSMIYVPPAAVDKFNQVALLNIFISFVCIATFQMLSRYNEKKYSV</sequence>
<keyword evidence="3 6" id="KW-0812">Transmembrane</keyword>
<evidence type="ECO:0000256" key="5">
    <source>
        <dbReference type="ARBA" id="ARBA00023136"/>
    </source>
</evidence>
<accession>A0A0K0DNH9</accession>
<dbReference type="AlphaFoldDB" id="A0A0K0DNH9"/>
<evidence type="ECO:0000313" key="8">
    <source>
        <dbReference type="WBParaSite" id="ACAC_0001331701-mRNA-1"/>
    </source>
</evidence>
<evidence type="ECO:0000256" key="6">
    <source>
        <dbReference type="SAM" id="Phobius"/>
    </source>
</evidence>
<keyword evidence="7" id="KW-1185">Reference proteome</keyword>
<comment type="similarity">
    <text evidence="2">Belongs to the nematode receptor-like protein srb family.</text>
</comment>
<evidence type="ECO:0000256" key="2">
    <source>
        <dbReference type="ARBA" id="ARBA00006860"/>
    </source>
</evidence>
<dbReference type="InterPro" id="IPR019408">
    <property type="entry name" value="7TM_GPCR_serpentine_rcpt_Srab"/>
</dbReference>
<feature type="transmembrane region" description="Helical" evidence="6">
    <location>
        <begin position="207"/>
        <end position="225"/>
    </location>
</feature>
<dbReference type="GO" id="GO:0004888">
    <property type="term" value="F:transmembrane signaling receptor activity"/>
    <property type="evidence" value="ECO:0007669"/>
    <property type="project" value="InterPro"/>
</dbReference>
<dbReference type="WBParaSite" id="ACAC_0001331701-mRNA-1">
    <property type="protein sequence ID" value="ACAC_0001331701-mRNA-1"/>
    <property type="gene ID" value="ACAC_0001331701"/>
</dbReference>
<evidence type="ECO:0000256" key="1">
    <source>
        <dbReference type="ARBA" id="ARBA00004141"/>
    </source>
</evidence>
<evidence type="ECO:0000313" key="7">
    <source>
        <dbReference type="Proteomes" id="UP000035642"/>
    </source>
</evidence>
<name>A0A0K0DNH9_ANGCA</name>
<evidence type="ECO:0000256" key="4">
    <source>
        <dbReference type="ARBA" id="ARBA00022989"/>
    </source>
</evidence>
<feature type="transmembrane region" description="Helical" evidence="6">
    <location>
        <begin position="159"/>
        <end position="181"/>
    </location>
</feature>
<keyword evidence="4 6" id="KW-1133">Transmembrane helix</keyword>
<dbReference type="GO" id="GO:0016020">
    <property type="term" value="C:membrane"/>
    <property type="evidence" value="ECO:0007669"/>
    <property type="project" value="UniProtKB-SubCell"/>
</dbReference>
<dbReference type="PANTHER" id="PTHR31216:SF11">
    <property type="entry name" value="SERPENTINE RECEPTOR CLASS BETA-16-RELATED"/>
    <property type="match status" value="1"/>
</dbReference>
<dbReference type="GO" id="GO:0007606">
    <property type="term" value="P:sensory perception of chemical stimulus"/>
    <property type="evidence" value="ECO:0007669"/>
    <property type="project" value="InterPro"/>
</dbReference>
<reference evidence="7" key="1">
    <citation type="submission" date="2012-09" db="EMBL/GenBank/DDBJ databases">
        <authorList>
            <person name="Martin A.A."/>
        </authorList>
    </citation>
    <scope>NUCLEOTIDE SEQUENCE</scope>
</reference>
<reference evidence="8" key="2">
    <citation type="submission" date="2017-02" db="UniProtKB">
        <authorList>
            <consortium name="WormBaseParasite"/>
        </authorList>
    </citation>
    <scope>IDENTIFICATION</scope>
</reference>
<evidence type="ECO:0000256" key="3">
    <source>
        <dbReference type="ARBA" id="ARBA00022692"/>
    </source>
</evidence>
<keyword evidence="5 6" id="KW-0472">Membrane</keyword>
<protein>
    <submittedName>
        <fullName evidence="8">Serpentine receptor class gamma</fullName>
    </submittedName>
</protein>
<organism evidence="7 8">
    <name type="scientific">Angiostrongylus cantonensis</name>
    <name type="common">Rat lungworm</name>
    <dbReference type="NCBI Taxonomy" id="6313"/>
    <lineage>
        <taxon>Eukaryota</taxon>
        <taxon>Metazoa</taxon>
        <taxon>Ecdysozoa</taxon>
        <taxon>Nematoda</taxon>
        <taxon>Chromadorea</taxon>
        <taxon>Rhabditida</taxon>
        <taxon>Rhabditina</taxon>
        <taxon>Rhabditomorpha</taxon>
        <taxon>Strongyloidea</taxon>
        <taxon>Metastrongylidae</taxon>
        <taxon>Angiostrongylus</taxon>
    </lineage>
</organism>
<dbReference type="STRING" id="6313.A0A0K0DNH9"/>
<dbReference type="Proteomes" id="UP000035642">
    <property type="component" value="Unassembled WGS sequence"/>
</dbReference>
<comment type="subcellular location">
    <subcellularLocation>
        <location evidence="1">Membrane</location>
        <topology evidence="1">Multi-pass membrane protein</topology>
    </subcellularLocation>
</comment>
<dbReference type="Pfam" id="PF10292">
    <property type="entry name" value="7TM_GPCR_Srab"/>
    <property type="match status" value="1"/>
</dbReference>
<dbReference type="InterPro" id="IPR002184">
    <property type="entry name" value="7TM_GPCR_serpentine_rcpt_Srb"/>
</dbReference>
<proteinExistence type="inferred from homology"/>
<feature type="transmembrane region" description="Helical" evidence="6">
    <location>
        <begin position="116"/>
        <end position="138"/>
    </location>
</feature>
<feature type="transmembrane region" description="Helical" evidence="6">
    <location>
        <begin position="63"/>
        <end position="82"/>
    </location>
</feature>